<evidence type="ECO:0000256" key="3">
    <source>
        <dbReference type="ARBA" id="ARBA00022448"/>
    </source>
</evidence>
<evidence type="ECO:0000256" key="4">
    <source>
        <dbReference type="ARBA" id="ARBA00022547"/>
    </source>
</evidence>
<evidence type="ECO:0000256" key="10">
    <source>
        <dbReference type="ARBA" id="ARBA00023310"/>
    </source>
</evidence>
<dbReference type="InterPro" id="IPR035908">
    <property type="entry name" value="F0_ATP_A_sf"/>
</dbReference>
<keyword evidence="4" id="KW-0138">CF(0)</keyword>
<feature type="transmembrane region" description="Helical" evidence="11">
    <location>
        <begin position="206"/>
        <end position="235"/>
    </location>
</feature>
<comment type="subcellular location">
    <subcellularLocation>
        <location evidence="1">Membrane</location>
        <topology evidence="1">Multi-pass membrane protein</topology>
    </subcellularLocation>
</comment>
<evidence type="ECO:0000256" key="7">
    <source>
        <dbReference type="ARBA" id="ARBA00022989"/>
    </source>
</evidence>
<dbReference type="Gene3D" id="1.20.120.220">
    <property type="entry name" value="ATP synthase, F0 complex, subunit A"/>
    <property type="match status" value="1"/>
</dbReference>
<keyword evidence="5 11" id="KW-0812">Transmembrane</keyword>
<dbReference type="NCBIfam" id="TIGR01131">
    <property type="entry name" value="ATP_synt_6_or_A"/>
    <property type="match status" value="1"/>
</dbReference>
<evidence type="ECO:0000313" key="12">
    <source>
        <dbReference type="EMBL" id="SUZ64010.1"/>
    </source>
</evidence>
<organism evidence="12">
    <name type="scientific">marine metagenome</name>
    <dbReference type="NCBI Taxonomy" id="408172"/>
    <lineage>
        <taxon>unclassified sequences</taxon>
        <taxon>metagenomes</taxon>
        <taxon>ecological metagenomes</taxon>
    </lineage>
</organism>
<feature type="transmembrane region" description="Helical" evidence="11">
    <location>
        <begin position="171"/>
        <end position="194"/>
    </location>
</feature>
<evidence type="ECO:0000256" key="11">
    <source>
        <dbReference type="SAM" id="Phobius"/>
    </source>
</evidence>
<dbReference type="InterPro" id="IPR000568">
    <property type="entry name" value="ATP_synth_F0_asu"/>
</dbReference>
<keyword evidence="10" id="KW-0066">ATP synthesis</keyword>
<feature type="transmembrane region" description="Helical" evidence="11">
    <location>
        <begin position="75"/>
        <end position="100"/>
    </location>
</feature>
<keyword evidence="6" id="KW-0375">Hydrogen ion transport</keyword>
<dbReference type="AlphaFoldDB" id="A0A381PAM9"/>
<dbReference type="SUPFAM" id="SSF81336">
    <property type="entry name" value="F1F0 ATP synthase subunit A"/>
    <property type="match status" value="1"/>
</dbReference>
<evidence type="ECO:0000256" key="6">
    <source>
        <dbReference type="ARBA" id="ARBA00022781"/>
    </source>
</evidence>
<dbReference type="PANTHER" id="PTHR11410">
    <property type="entry name" value="ATP SYNTHASE SUBUNIT A"/>
    <property type="match status" value="1"/>
</dbReference>
<evidence type="ECO:0008006" key="13">
    <source>
        <dbReference type="Google" id="ProtNLM"/>
    </source>
</evidence>
<comment type="similarity">
    <text evidence="2">Belongs to the ATPase A chain family.</text>
</comment>
<protein>
    <recommendedName>
        <fullName evidence="13">ATP synthase subunit a</fullName>
    </recommendedName>
</protein>
<proteinExistence type="inferred from homology"/>
<dbReference type="Pfam" id="PF00119">
    <property type="entry name" value="ATP-synt_A"/>
    <property type="match status" value="1"/>
</dbReference>
<dbReference type="PRINTS" id="PR00123">
    <property type="entry name" value="ATPASEA"/>
</dbReference>
<reference evidence="12" key="1">
    <citation type="submission" date="2018-05" db="EMBL/GenBank/DDBJ databases">
        <authorList>
            <person name="Lanie J.A."/>
            <person name="Ng W.-L."/>
            <person name="Kazmierczak K.M."/>
            <person name="Andrzejewski T.M."/>
            <person name="Davidsen T.M."/>
            <person name="Wayne K.J."/>
            <person name="Tettelin H."/>
            <person name="Glass J.I."/>
            <person name="Rusch D."/>
            <person name="Podicherti R."/>
            <person name="Tsui H.-C.T."/>
            <person name="Winkler M.E."/>
        </authorList>
    </citation>
    <scope>NUCLEOTIDE SEQUENCE</scope>
</reference>
<evidence type="ECO:0000256" key="5">
    <source>
        <dbReference type="ARBA" id="ARBA00022692"/>
    </source>
</evidence>
<dbReference type="InterPro" id="IPR023011">
    <property type="entry name" value="ATP_synth_F0_asu_AS"/>
</dbReference>
<accession>A0A381PAM9</accession>
<evidence type="ECO:0000256" key="8">
    <source>
        <dbReference type="ARBA" id="ARBA00023065"/>
    </source>
</evidence>
<dbReference type="EMBL" id="UINC01000928">
    <property type="protein sequence ID" value="SUZ64010.1"/>
    <property type="molecule type" value="Genomic_DNA"/>
</dbReference>
<keyword evidence="9 11" id="KW-0472">Membrane</keyword>
<evidence type="ECO:0000256" key="1">
    <source>
        <dbReference type="ARBA" id="ARBA00004141"/>
    </source>
</evidence>
<dbReference type="PROSITE" id="PS00449">
    <property type="entry name" value="ATPASE_A"/>
    <property type="match status" value="1"/>
</dbReference>
<evidence type="ECO:0000256" key="9">
    <source>
        <dbReference type="ARBA" id="ARBA00023136"/>
    </source>
</evidence>
<dbReference type="GO" id="GO:0046933">
    <property type="term" value="F:proton-transporting ATP synthase activity, rotational mechanism"/>
    <property type="evidence" value="ECO:0007669"/>
    <property type="project" value="TreeGrafter"/>
</dbReference>
<dbReference type="CDD" id="cd00310">
    <property type="entry name" value="ATP-synt_Fo_a_6"/>
    <property type="match status" value="1"/>
</dbReference>
<keyword evidence="7 11" id="KW-1133">Transmembrane helix</keyword>
<gene>
    <name evidence="12" type="ORF">METZ01_LOCUS16864</name>
</gene>
<dbReference type="GO" id="GO:0045259">
    <property type="term" value="C:proton-transporting ATP synthase complex"/>
    <property type="evidence" value="ECO:0007669"/>
    <property type="project" value="UniProtKB-KW"/>
</dbReference>
<dbReference type="InterPro" id="IPR045083">
    <property type="entry name" value="ATP_synth_F0_asu_bact/mt"/>
</dbReference>
<feature type="transmembrane region" description="Helical" evidence="11">
    <location>
        <begin position="146"/>
        <end position="165"/>
    </location>
</feature>
<keyword evidence="3" id="KW-0813">Transport</keyword>
<evidence type="ECO:0000256" key="2">
    <source>
        <dbReference type="ARBA" id="ARBA00006810"/>
    </source>
</evidence>
<keyword evidence="8" id="KW-0406">Ion transport</keyword>
<dbReference type="HAMAP" id="MF_01393">
    <property type="entry name" value="ATP_synth_a_bact"/>
    <property type="match status" value="1"/>
</dbReference>
<feature type="transmembrane region" description="Helical" evidence="11">
    <location>
        <begin position="20"/>
        <end position="38"/>
    </location>
</feature>
<sequence>MLEWPGILFDGSIIELNKVGLIYLWAMAAPLVLFVLAIRRSALVPKGVQTVAESSVDFVRENVVMQTIGPDGMRFMPFLMSLFFFIFFANITEVIPFIQFPANSRMAAPAVLAIIVWLVFNAVGIKSQGFFQYFKNTVIPPGVPGALLPLVAVIEFVSTFLVRPFSLAVRLFANMLAGHLLLVTFAVLTTALWTPGPLAAIVWAPFVVLIGLTGFEILVAFLQAFIFTILTAVYIGGALHPEH</sequence>
<dbReference type="PANTHER" id="PTHR11410:SF0">
    <property type="entry name" value="ATP SYNTHASE SUBUNIT A"/>
    <property type="match status" value="1"/>
</dbReference>
<feature type="transmembrane region" description="Helical" evidence="11">
    <location>
        <begin position="106"/>
        <end position="125"/>
    </location>
</feature>
<name>A0A381PAM9_9ZZZZ</name>